<evidence type="ECO:0000259" key="2">
    <source>
        <dbReference type="Pfam" id="PF07727"/>
    </source>
</evidence>
<dbReference type="PANTHER" id="PTHR11439">
    <property type="entry name" value="GAG-POL-RELATED RETROTRANSPOSON"/>
    <property type="match status" value="1"/>
</dbReference>
<dbReference type="CDD" id="cd09272">
    <property type="entry name" value="RNase_HI_RT_Ty1"/>
    <property type="match status" value="1"/>
</dbReference>
<protein>
    <submittedName>
        <fullName evidence="3">Cysteine-rich RLK (RECEPTOR-like protein kinase) 8</fullName>
    </submittedName>
</protein>
<dbReference type="AlphaFoldDB" id="A0A5D3CTT3"/>
<feature type="compositionally biased region" description="Basic and acidic residues" evidence="1">
    <location>
        <begin position="184"/>
        <end position="199"/>
    </location>
</feature>
<accession>A0A5D3CTT3</accession>
<proteinExistence type="predicted"/>
<evidence type="ECO:0000256" key="1">
    <source>
        <dbReference type="SAM" id="MobiDB-lite"/>
    </source>
</evidence>
<dbReference type="InterPro" id="IPR013103">
    <property type="entry name" value="RVT_2"/>
</dbReference>
<name>A0A5D3CTT3_CUCMM</name>
<feature type="region of interest" description="Disordered" evidence="1">
    <location>
        <begin position="147"/>
        <end position="224"/>
    </location>
</feature>
<gene>
    <name evidence="3" type="ORF">E5676_scaffold488G00680</name>
</gene>
<dbReference type="PANTHER" id="PTHR11439:SF440">
    <property type="entry name" value="INTEGRASE CATALYTIC DOMAIN-CONTAINING PROTEIN"/>
    <property type="match status" value="1"/>
</dbReference>
<dbReference type="InterPro" id="IPR043502">
    <property type="entry name" value="DNA/RNA_pol_sf"/>
</dbReference>
<dbReference type="Proteomes" id="UP000321947">
    <property type="component" value="Unassembled WGS sequence"/>
</dbReference>
<reference evidence="3 4" key="1">
    <citation type="submission" date="2019-08" db="EMBL/GenBank/DDBJ databases">
        <title>Draft genome sequences of two oriental melons (Cucumis melo L. var makuwa).</title>
        <authorList>
            <person name="Kwon S.-Y."/>
        </authorList>
    </citation>
    <scope>NUCLEOTIDE SEQUENCE [LARGE SCALE GENOMIC DNA]</scope>
    <source>
        <strain evidence="4">cv. Chang Bougi</strain>
        <tissue evidence="3">Leaf</tissue>
    </source>
</reference>
<dbReference type="EMBL" id="SSTD01009754">
    <property type="protein sequence ID" value="TYK13806.1"/>
    <property type="molecule type" value="Genomic_DNA"/>
</dbReference>
<keyword evidence="3" id="KW-0808">Transferase</keyword>
<organism evidence="3 4">
    <name type="scientific">Cucumis melo var. makuwa</name>
    <name type="common">Oriental melon</name>
    <dbReference type="NCBI Taxonomy" id="1194695"/>
    <lineage>
        <taxon>Eukaryota</taxon>
        <taxon>Viridiplantae</taxon>
        <taxon>Streptophyta</taxon>
        <taxon>Embryophyta</taxon>
        <taxon>Tracheophyta</taxon>
        <taxon>Spermatophyta</taxon>
        <taxon>Magnoliopsida</taxon>
        <taxon>eudicotyledons</taxon>
        <taxon>Gunneridae</taxon>
        <taxon>Pentapetalae</taxon>
        <taxon>rosids</taxon>
        <taxon>fabids</taxon>
        <taxon>Cucurbitales</taxon>
        <taxon>Cucurbitaceae</taxon>
        <taxon>Benincaseae</taxon>
        <taxon>Cucumis</taxon>
    </lineage>
</organism>
<dbReference type="GO" id="GO:0016301">
    <property type="term" value="F:kinase activity"/>
    <property type="evidence" value="ECO:0007669"/>
    <property type="project" value="UniProtKB-KW"/>
</dbReference>
<feature type="domain" description="Reverse transcriptase Ty1/copia-type" evidence="2">
    <location>
        <begin position="301"/>
        <end position="389"/>
    </location>
</feature>
<evidence type="ECO:0000313" key="4">
    <source>
        <dbReference type="Proteomes" id="UP000321947"/>
    </source>
</evidence>
<evidence type="ECO:0000313" key="3">
    <source>
        <dbReference type="EMBL" id="TYK13806.1"/>
    </source>
</evidence>
<keyword evidence="3" id="KW-0418">Kinase</keyword>
<dbReference type="SUPFAM" id="SSF56672">
    <property type="entry name" value="DNA/RNA polymerases"/>
    <property type="match status" value="1"/>
</dbReference>
<feature type="compositionally biased region" description="Polar residues" evidence="1">
    <location>
        <begin position="210"/>
        <end position="221"/>
    </location>
</feature>
<comment type="caution">
    <text evidence="3">The sequence shown here is derived from an EMBL/GenBank/DDBJ whole genome shotgun (WGS) entry which is preliminary data.</text>
</comment>
<keyword evidence="3" id="KW-0675">Receptor</keyword>
<dbReference type="Pfam" id="PF07727">
    <property type="entry name" value="RVT_2"/>
    <property type="match status" value="1"/>
</dbReference>
<sequence length="692" mass="78603">MPSCILHLQTPLECLKESYPSTRLVSEVPLRVFGCTAFIHNLALSRPNLPHGLRKYFVTMGVTFCEDRPYFPVSHLQGESVSEESNSTFEFIKPIPSIFEFIKPIPSIFEFIEPIPSTVFGIDPHPIILPTNQVPWKTYYRRNLKKEVGFPTSQPPTPVQDSEPSRDQGMENPTEPCTNNTMSKNDRSDVAFLKNVEEKDSGDETEVRTETNNNGAKQSHTGKIDKYDPSLDLLITFKRGTRSCTKHPISNYVSYKNLSPQFRAFIASLDSTTIPKNIHIALECPEWKNVVMEEMKALEKNNTWEICTIPKGHKPVGCKWVLDGTLDRHKASLVAKGFTQTYGVDYSETFSPVAKLNTVRVLSIAVNKDWPLYQLDIKNAFLNGDIVEESPRAWFDRFTTFVKSQGYSQGHSDHTLFTKVSKTGKIAVLIVYLDDIVLSGDDQAEIGQFKQRMGNEFEIKDLGNLKYFLGMEVARSKEGISISQRKHSLDLQAETGMLGCRPADTPIEFNYKLGNSDDQFMQAPYEEHMEAVKRILRYLKTTPGKDLIFRKTDKKTIKAYTDSDWAGSVIDRKSTSGYCTFVWGNLVTWRSKKQSIMARSSAEAEYRAMSLGICEKIWLQKVLSDLHQKCETPLKLFCDNKAAISIANNPVQHDRTKHVEIDRHFIKERLDSESICIPYIPSSRQVADVPTK</sequence>